<evidence type="ECO:0000313" key="1">
    <source>
        <dbReference type="EMBL" id="MPC77424.1"/>
    </source>
</evidence>
<sequence length="67" mass="7796">MRSGKIQVWENSTFALLVLLKFRPRDLNVVQRPTHSSAPDDLRLDEGPRCKRWREDEGEREPFCGGV</sequence>
<dbReference type="AlphaFoldDB" id="A0A5B7I9L8"/>
<evidence type="ECO:0000313" key="2">
    <source>
        <dbReference type="Proteomes" id="UP000324222"/>
    </source>
</evidence>
<gene>
    <name evidence="1" type="ORF">E2C01_071877</name>
</gene>
<reference evidence="1 2" key="1">
    <citation type="submission" date="2019-05" db="EMBL/GenBank/DDBJ databases">
        <title>Another draft genome of Portunus trituberculatus and its Hox gene families provides insights of decapod evolution.</title>
        <authorList>
            <person name="Jeong J.-H."/>
            <person name="Song I."/>
            <person name="Kim S."/>
            <person name="Choi T."/>
            <person name="Kim D."/>
            <person name="Ryu S."/>
            <person name="Kim W."/>
        </authorList>
    </citation>
    <scope>NUCLEOTIDE SEQUENCE [LARGE SCALE GENOMIC DNA]</scope>
    <source>
        <tissue evidence="1">Muscle</tissue>
    </source>
</reference>
<comment type="caution">
    <text evidence="1">The sequence shown here is derived from an EMBL/GenBank/DDBJ whole genome shotgun (WGS) entry which is preliminary data.</text>
</comment>
<accession>A0A5B7I9L8</accession>
<dbReference type="Proteomes" id="UP000324222">
    <property type="component" value="Unassembled WGS sequence"/>
</dbReference>
<protein>
    <submittedName>
        <fullName evidence="1">Uncharacterized protein</fullName>
    </submittedName>
</protein>
<organism evidence="1 2">
    <name type="scientific">Portunus trituberculatus</name>
    <name type="common">Swimming crab</name>
    <name type="synonym">Neptunus trituberculatus</name>
    <dbReference type="NCBI Taxonomy" id="210409"/>
    <lineage>
        <taxon>Eukaryota</taxon>
        <taxon>Metazoa</taxon>
        <taxon>Ecdysozoa</taxon>
        <taxon>Arthropoda</taxon>
        <taxon>Crustacea</taxon>
        <taxon>Multicrustacea</taxon>
        <taxon>Malacostraca</taxon>
        <taxon>Eumalacostraca</taxon>
        <taxon>Eucarida</taxon>
        <taxon>Decapoda</taxon>
        <taxon>Pleocyemata</taxon>
        <taxon>Brachyura</taxon>
        <taxon>Eubrachyura</taxon>
        <taxon>Portunoidea</taxon>
        <taxon>Portunidae</taxon>
        <taxon>Portuninae</taxon>
        <taxon>Portunus</taxon>
    </lineage>
</organism>
<name>A0A5B7I9L8_PORTR</name>
<keyword evidence="2" id="KW-1185">Reference proteome</keyword>
<dbReference type="EMBL" id="VSRR010045846">
    <property type="protein sequence ID" value="MPC77424.1"/>
    <property type="molecule type" value="Genomic_DNA"/>
</dbReference>
<proteinExistence type="predicted"/>